<dbReference type="AlphaFoldDB" id="A0A291IRE3"/>
<dbReference type="RefSeq" id="WP_096862584.1">
    <property type="nucleotide sequence ID" value="NZ_CP023668.1"/>
</dbReference>
<organism evidence="3 4">
    <name type="scientific">Mesoplasma lactucae ATCC 49193</name>
    <dbReference type="NCBI Taxonomy" id="81460"/>
    <lineage>
        <taxon>Bacteria</taxon>
        <taxon>Bacillati</taxon>
        <taxon>Mycoplasmatota</taxon>
        <taxon>Mollicutes</taxon>
        <taxon>Entomoplasmatales</taxon>
        <taxon>Entomoplasmataceae</taxon>
        <taxon>Mesoplasma</taxon>
    </lineage>
</organism>
<dbReference type="InterPro" id="IPR054816">
    <property type="entry name" value="Lipoprotein_mollicutes-type_CS"/>
</dbReference>
<name>A0A291IRE3_9MOLU</name>
<protein>
    <submittedName>
        <fullName evidence="3">Uncharacterized protein</fullName>
    </submittedName>
</protein>
<dbReference type="EMBL" id="CP023668">
    <property type="protein sequence ID" value="ATG97296.1"/>
    <property type="molecule type" value="Genomic_DNA"/>
</dbReference>
<feature type="compositionally biased region" description="Basic and acidic residues" evidence="1">
    <location>
        <begin position="151"/>
        <end position="168"/>
    </location>
</feature>
<evidence type="ECO:0000313" key="3">
    <source>
        <dbReference type="EMBL" id="ATG97296.1"/>
    </source>
</evidence>
<dbReference type="Proteomes" id="UP000232227">
    <property type="component" value="Chromosome"/>
</dbReference>
<accession>A0A291IRE3</accession>
<evidence type="ECO:0000313" key="4">
    <source>
        <dbReference type="Proteomes" id="UP000232227"/>
    </source>
</evidence>
<proteinExistence type="predicted"/>
<dbReference type="KEGG" id="mlac:CP520_00790"/>
<gene>
    <name evidence="3" type="ORF">CP520_00790</name>
</gene>
<feature type="chain" id="PRO_5043702702" evidence="2">
    <location>
        <begin position="21"/>
        <end position="179"/>
    </location>
</feature>
<dbReference type="PROSITE" id="PS51257">
    <property type="entry name" value="PROKAR_LIPOPROTEIN"/>
    <property type="match status" value="1"/>
</dbReference>
<feature type="signal peptide" evidence="2">
    <location>
        <begin position="1"/>
        <end position="20"/>
    </location>
</feature>
<feature type="region of interest" description="Disordered" evidence="1">
    <location>
        <begin position="57"/>
        <end position="92"/>
    </location>
</feature>
<dbReference type="NCBIfam" id="NF038029">
    <property type="entry name" value="LP_plasma"/>
    <property type="match status" value="1"/>
</dbReference>
<feature type="region of interest" description="Disordered" evidence="1">
    <location>
        <begin position="151"/>
        <end position="179"/>
    </location>
</feature>
<sequence length="179" mass="18152">MKKFLSILAAVGLTATTSTAVVACATESKTATVDATAKTATLKLDAKEAKKLGLIKDAPKTSADGDNTGAGDGKDKPTTPPAGDGGSTGTPITAKYVAGDNTKAVADKIGDATITVTGFDKFDANTGEVTLTFTATAEVKKGKKIKVTFSKQDDSNKKTLDAKLDKDLPATGTPEAPKA</sequence>
<evidence type="ECO:0000256" key="2">
    <source>
        <dbReference type="SAM" id="SignalP"/>
    </source>
</evidence>
<reference evidence="3 4" key="1">
    <citation type="submission" date="2017-09" db="EMBL/GenBank/DDBJ databases">
        <title>SPAdes assembly of the Mesoplasma lactucae genome.</title>
        <authorList>
            <person name="Knight T.F."/>
            <person name="Rubinstein R."/>
            <person name="Citino T."/>
        </authorList>
    </citation>
    <scope>NUCLEOTIDE SEQUENCE [LARGE SCALE GENOMIC DNA]</scope>
    <source>
        <strain evidence="3 4">831-C4</strain>
    </source>
</reference>
<keyword evidence="2" id="KW-0732">Signal</keyword>
<keyword evidence="4" id="KW-1185">Reference proteome</keyword>
<evidence type="ECO:0000256" key="1">
    <source>
        <dbReference type="SAM" id="MobiDB-lite"/>
    </source>
</evidence>